<gene>
    <name evidence="2" type="ORF">A2519_16715</name>
</gene>
<dbReference type="Gene3D" id="3.40.50.720">
    <property type="entry name" value="NAD(P)-binding Rossmann-like Domain"/>
    <property type="match status" value="1"/>
</dbReference>
<accession>A0A1F7F6N7</accession>
<reference evidence="2 3" key="1">
    <citation type="journal article" date="2016" name="Nat. Commun.">
        <title>Thousands of microbial genomes shed light on interconnected biogeochemical processes in an aquifer system.</title>
        <authorList>
            <person name="Anantharaman K."/>
            <person name="Brown C.T."/>
            <person name="Hug L.A."/>
            <person name="Sharon I."/>
            <person name="Castelle C.J."/>
            <person name="Probst A.J."/>
            <person name="Thomas B.C."/>
            <person name="Singh A."/>
            <person name="Wilkins M.J."/>
            <person name="Karaoz U."/>
            <person name="Brodie E.L."/>
            <person name="Williams K.H."/>
            <person name="Hubbard S.S."/>
            <person name="Banfield J.F."/>
        </authorList>
    </citation>
    <scope>NUCLEOTIDE SEQUENCE [LARGE SCALE GENOMIC DNA]</scope>
</reference>
<proteinExistence type="predicted"/>
<dbReference type="CDD" id="cd05252">
    <property type="entry name" value="CDP_GD_SDR_e"/>
    <property type="match status" value="1"/>
</dbReference>
<dbReference type="AlphaFoldDB" id="A0A1F7F6N7"/>
<dbReference type="SUPFAM" id="SSF51735">
    <property type="entry name" value="NAD(P)-binding Rossmann-fold domains"/>
    <property type="match status" value="1"/>
</dbReference>
<dbReference type="EMBL" id="MFYX01000110">
    <property type="protein sequence ID" value="OGK02309.1"/>
    <property type="molecule type" value="Genomic_DNA"/>
</dbReference>
<evidence type="ECO:0000313" key="2">
    <source>
        <dbReference type="EMBL" id="OGK02309.1"/>
    </source>
</evidence>
<evidence type="ECO:0000313" key="3">
    <source>
        <dbReference type="Proteomes" id="UP000179243"/>
    </source>
</evidence>
<dbReference type="Gene3D" id="3.90.25.10">
    <property type="entry name" value="UDP-galactose 4-epimerase, domain 1"/>
    <property type="match status" value="1"/>
</dbReference>
<comment type="caution">
    <text evidence="2">The sequence shown here is derived from an EMBL/GenBank/DDBJ whole genome shotgun (WGS) entry which is preliminary data.</text>
</comment>
<feature type="domain" description="NAD(P)-binding" evidence="1">
    <location>
        <begin position="15"/>
        <end position="329"/>
    </location>
</feature>
<dbReference type="InterPro" id="IPR036291">
    <property type="entry name" value="NAD(P)-bd_dom_sf"/>
</dbReference>
<evidence type="ECO:0000259" key="1">
    <source>
        <dbReference type="Pfam" id="PF16363"/>
    </source>
</evidence>
<dbReference type="InterPro" id="IPR016040">
    <property type="entry name" value="NAD(P)-bd_dom"/>
</dbReference>
<dbReference type="Proteomes" id="UP000179243">
    <property type="component" value="Unassembled WGS sequence"/>
</dbReference>
<dbReference type="Pfam" id="PF16363">
    <property type="entry name" value="GDP_Man_Dehyd"/>
    <property type="match status" value="1"/>
</dbReference>
<dbReference type="NCBIfam" id="TIGR02622">
    <property type="entry name" value="CDP_4_6_dhtase"/>
    <property type="match status" value="1"/>
</dbReference>
<name>A0A1F7F6N7_UNCRA</name>
<protein>
    <submittedName>
        <fullName evidence="2">CDP-glucose 4,6-dehydratase</fullName>
    </submittedName>
</protein>
<dbReference type="InterPro" id="IPR013445">
    <property type="entry name" value="CDP_4_6_deHydtase"/>
</dbReference>
<organism evidence="2 3">
    <name type="scientific">Candidatus Raymondbacteria bacterium RIFOXYD12_FULL_49_13</name>
    <dbReference type="NCBI Taxonomy" id="1817890"/>
    <lineage>
        <taxon>Bacteria</taxon>
        <taxon>Raymondiibacteriota</taxon>
    </lineage>
</organism>
<sequence length="365" mass="40533">MSQLFNGIYDGKKVLVTGHTGFKGSWLCFWLEKMGAQVMGYSLPPPTEPAHFNCLDLHTGSTIGDLRDAILLSKVICAFQPEIVFHLAAQPIVRTSYADPVGTYASNVIGTLHVCEACRACPSVRALVAITTDKVYVNREWWWGYREIDPLGGFDPYSSSKACADILLGSYRDSFFNRAAYGSSHHVLLAVARAGNVIGGGDWAKDRLVPDAARAAGCGQPLVIRNPRATRPWQHVLECLSGYLLLCQKLLEAKSECATAFNFGPPADDVLPVEEVIRHLRIHWPSVTYQVESSGQQPHEARTLTLDCAKARSILGWVPVWTFDRALEQTALWYRSYYEKNNVNTQKDLALYIEDAKKKGAVWAQ</sequence>
<dbReference type="PANTHER" id="PTHR43000">
    <property type="entry name" value="DTDP-D-GLUCOSE 4,6-DEHYDRATASE-RELATED"/>
    <property type="match status" value="1"/>
</dbReference>